<gene>
    <name evidence="2" type="ORF">NDU88_000701</name>
</gene>
<reference evidence="2" key="1">
    <citation type="journal article" date="2022" name="bioRxiv">
        <title>Sequencing and chromosome-scale assembly of the giantPleurodeles waltlgenome.</title>
        <authorList>
            <person name="Brown T."/>
            <person name="Elewa A."/>
            <person name="Iarovenko S."/>
            <person name="Subramanian E."/>
            <person name="Araus A.J."/>
            <person name="Petzold A."/>
            <person name="Susuki M."/>
            <person name="Suzuki K.-i.T."/>
            <person name="Hayashi T."/>
            <person name="Toyoda A."/>
            <person name="Oliveira C."/>
            <person name="Osipova E."/>
            <person name="Leigh N.D."/>
            <person name="Simon A."/>
            <person name="Yun M.H."/>
        </authorList>
    </citation>
    <scope>NUCLEOTIDE SEQUENCE</scope>
    <source>
        <strain evidence="2">20211129_DDA</strain>
        <tissue evidence="2">Liver</tissue>
    </source>
</reference>
<name>A0AAV7MJC6_PLEWA</name>
<organism evidence="2 3">
    <name type="scientific">Pleurodeles waltl</name>
    <name type="common">Iberian ribbed newt</name>
    <dbReference type="NCBI Taxonomy" id="8319"/>
    <lineage>
        <taxon>Eukaryota</taxon>
        <taxon>Metazoa</taxon>
        <taxon>Chordata</taxon>
        <taxon>Craniata</taxon>
        <taxon>Vertebrata</taxon>
        <taxon>Euteleostomi</taxon>
        <taxon>Amphibia</taxon>
        <taxon>Batrachia</taxon>
        <taxon>Caudata</taxon>
        <taxon>Salamandroidea</taxon>
        <taxon>Salamandridae</taxon>
        <taxon>Pleurodelinae</taxon>
        <taxon>Pleurodeles</taxon>
    </lineage>
</organism>
<feature type="compositionally biased region" description="Polar residues" evidence="1">
    <location>
        <begin position="53"/>
        <end position="65"/>
    </location>
</feature>
<dbReference type="EMBL" id="JANPWB010000013">
    <property type="protein sequence ID" value="KAJ1103274.1"/>
    <property type="molecule type" value="Genomic_DNA"/>
</dbReference>
<protein>
    <submittedName>
        <fullName evidence="2">Uncharacterized protein</fullName>
    </submittedName>
</protein>
<evidence type="ECO:0000313" key="2">
    <source>
        <dbReference type="EMBL" id="KAJ1103274.1"/>
    </source>
</evidence>
<comment type="caution">
    <text evidence="2">The sequence shown here is derived from an EMBL/GenBank/DDBJ whole genome shotgun (WGS) entry which is preliminary data.</text>
</comment>
<evidence type="ECO:0000256" key="1">
    <source>
        <dbReference type="SAM" id="MobiDB-lite"/>
    </source>
</evidence>
<proteinExistence type="predicted"/>
<feature type="region of interest" description="Disordered" evidence="1">
    <location>
        <begin position="53"/>
        <end position="81"/>
    </location>
</feature>
<dbReference type="AlphaFoldDB" id="A0AAV7MJC6"/>
<dbReference type="Proteomes" id="UP001066276">
    <property type="component" value="Chromosome 9"/>
</dbReference>
<evidence type="ECO:0000313" key="3">
    <source>
        <dbReference type="Proteomes" id="UP001066276"/>
    </source>
</evidence>
<keyword evidence="3" id="KW-1185">Reference proteome</keyword>
<sequence>MARVTWHAGASDCAREAPALDSHGRAFPGGGTWEEAAASCLKVLRSCWQQRKTVNETNSKSSEGNRSAEKGLQMQRSMGGA</sequence>
<accession>A0AAV7MJC6</accession>